<gene>
    <name evidence="2" type="ORF">A2738_02525</name>
</gene>
<evidence type="ECO:0000259" key="1">
    <source>
        <dbReference type="Pfam" id="PF04085"/>
    </source>
</evidence>
<dbReference type="PANTHER" id="PTHR34138">
    <property type="entry name" value="CELL SHAPE-DETERMINING PROTEIN MREC"/>
    <property type="match status" value="1"/>
</dbReference>
<proteinExistence type="predicted"/>
<feature type="domain" description="Rod shape-determining protein MreC beta-barrel core" evidence="1">
    <location>
        <begin position="124"/>
        <end position="270"/>
    </location>
</feature>
<dbReference type="InterPro" id="IPR042177">
    <property type="entry name" value="Cell/Rod_1"/>
</dbReference>
<dbReference type="Gene3D" id="2.40.10.340">
    <property type="entry name" value="Rod shape-determining protein MreC, domain 1"/>
    <property type="match status" value="1"/>
</dbReference>
<name>A0A1F6VFG3_9BACT</name>
<dbReference type="AlphaFoldDB" id="A0A1F6VFG3"/>
<dbReference type="EMBL" id="MFTS01000004">
    <property type="protein sequence ID" value="OGI68309.1"/>
    <property type="molecule type" value="Genomic_DNA"/>
</dbReference>
<protein>
    <recommendedName>
        <fullName evidence="1">Rod shape-determining protein MreC beta-barrel core domain-containing protein</fullName>
    </recommendedName>
</protein>
<accession>A0A1F6VFG3</accession>
<dbReference type="InterPro" id="IPR007221">
    <property type="entry name" value="MreC"/>
</dbReference>
<dbReference type="PANTHER" id="PTHR34138:SF1">
    <property type="entry name" value="CELL SHAPE-DETERMINING PROTEIN MREC"/>
    <property type="match status" value="1"/>
</dbReference>
<dbReference type="GO" id="GO:0008360">
    <property type="term" value="P:regulation of cell shape"/>
    <property type="evidence" value="ECO:0007669"/>
    <property type="project" value="InterPro"/>
</dbReference>
<evidence type="ECO:0000313" key="2">
    <source>
        <dbReference type="EMBL" id="OGI68309.1"/>
    </source>
</evidence>
<sequence length="272" mass="29591">MSYLLDRKMQKKTFMRIAMGATVLLILFFFRSSIGSVFSALSHTVFRPVFIVGNNIGGKFGSLGAYFVSKNSLYSENQDLKTKLAENSARMVNYDSVLAENASLKEILGRKNEATPMILAAILAKPNKSPYDTLVIDAGEKQGLEKGDVVFALGNVPIGHVDSVYVNTSKVILFSNSGEKTQVVMGGELDRPLGTGENVFLEAVGRGGGNFEIILPRDFTPVKGDEVVLPGITPYVLGIVETIISDPRDPFIKALLVSPVNIQELQFVEVKI</sequence>
<comment type="caution">
    <text evidence="2">The sequence shown here is derived from an EMBL/GenBank/DDBJ whole genome shotgun (WGS) entry which is preliminary data.</text>
</comment>
<dbReference type="InterPro" id="IPR055342">
    <property type="entry name" value="MreC_beta-barrel_core"/>
</dbReference>
<organism evidence="2 3">
    <name type="scientific">Candidatus Nomurabacteria bacterium RIFCSPHIGHO2_01_FULL_42_15</name>
    <dbReference type="NCBI Taxonomy" id="1801742"/>
    <lineage>
        <taxon>Bacteria</taxon>
        <taxon>Candidatus Nomuraibacteriota</taxon>
    </lineage>
</organism>
<dbReference type="Pfam" id="PF04085">
    <property type="entry name" value="MreC"/>
    <property type="match status" value="1"/>
</dbReference>
<dbReference type="Proteomes" id="UP000178235">
    <property type="component" value="Unassembled WGS sequence"/>
</dbReference>
<reference evidence="2 3" key="1">
    <citation type="journal article" date="2016" name="Nat. Commun.">
        <title>Thousands of microbial genomes shed light on interconnected biogeochemical processes in an aquifer system.</title>
        <authorList>
            <person name="Anantharaman K."/>
            <person name="Brown C.T."/>
            <person name="Hug L.A."/>
            <person name="Sharon I."/>
            <person name="Castelle C.J."/>
            <person name="Probst A.J."/>
            <person name="Thomas B.C."/>
            <person name="Singh A."/>
            <person name="Wilkins M.J."/>
            <person name="Karaoz U."/>
            <person name="Brodie E.L."/>
            <person name="Williams K.H."/>
            <person name="Hubbard S.S."/>
            <person name="Banfield J.F."/>
        </authorList>
    </citation>
    <scope>NUCLEOTIDE SEQUENCE [LARGE SCALE GENOMIC DNA]</scope>
</reference>
<dbReference type="GO" id="GO:0005886">
    <property type="term" value="C:plasma membrane"/>
    <property type="evidence" value="ECO:0007669"/>
    <property type="project" value="TreeGrafter"/>
</dbReference>
<evidence type="ECO:0000313" key="3">
    <source>
        <dbReference type="Proteomes" id="UP000178235"/>
    </source>
</evidence>